<evidence type="ECO:0000256" key="8">
    <source>
        <dbReference type="ARBA" id="ARBA00047599"/>
    </source>
</evidence>
<dbReference type="PRINTS" id="PR00368">
    <property type="entry name" value="FADPNR"/>
</dbReference>
<dbReference type="SUPFAM" id="SSF51905">
    <property type="entry name" value="FAD/NAD(P)-binding domain"/>
    <property type="match status" value="1"/>
</dbReference>
<evidence type="ECO:0000256" key="2">
    <source>
        <dbReference type="ARBA" id="ARBA00012637"/>
    </source>
</evidence>
<dbReference type="Pfam" id="PF22366">
    <property type="entry name" value="NDH2_C"/>
    <property type="match status" value="1"/>
</dbReference>
<name>A0ABY9X893_9BACT</name>
<dbReference type="Proteomes" id="UP001611383">
    <property type="component" value="Chromosome"/>
</dbReference>
<keyword evidence="4" id="KW-0274">FAD</keyword>
<keyword evidence="14" id="KW-1185">Reference proteome</keyword>
<accession>A0ABY9X893</accession>
<keyword evidence="5" id="KW-0809">Transit peptide</keyword>
<dbReference type="EMBL" id="CP043494">
    <property type="protein sequence ID" value="WNG51554.1"/>
    <property type="molecule type" value="Genomic_DNA"/>
</dbReference>
<reference evidence="13 14" key="1">
    <citation type="submission" date="2019-08" db="EMBL/GenBank/DDBJ databases">
        <title>Archangium and Cystobacter genomes.</title>
        <authorList>
            <person name="Chen I.-C.K."/>
            <person name="Wielgoss S."/>
        </authorList>
    </citation>
    <scope>NUCLEOTIDE SEQUENCE [LARGE SCALE GENOMIC DNA]</scope>
    <source>
        <strain evidence="13 14">Cbm 6</strain>
    </source>
</reference>
<dbReference type="EC" id="1.6.5.9" evidence="2"/>
<protein>
    <recommendedName>
        <fullName evidence="2">NADH:ubiquinone reductase (non-electrogenic)</fullName>
        <ecNumber evidence="2">1.6.5.9</ecNumber>
    </recommendedName>
</protein>
<evidence type="ECO:0000256" key="5">
    <source>
        <dbReference type="ARBA" id="ARBA00022946"/>
    </source>
</evidence>
<evidence type="ECO:0000313" key="14">
    <source>
        <dbReference type="Proteomes" id="UP001611383"/>
    </source>
</evidence>
<sequence length="456" mass="50588">MEGNRRRHHVVIVGGGFGGLEAARGLKRAPVDVTVIDRYNHHLFQPLLYQVATAVLSPGDISAPIRQVLRGRNTTVLLAEAQSVDMERKVLVTDGGDIPYDSLVLATGATHSYFGHPEWARFAPGLKTIDDARDIRERVLLAFEAAEREPDPMRQREWLTFVIIGAGPTGVELAGALAYMTRHSLPRDFRRIDTSQARVLLLEGLPRVLNTYPEELSQKARRDLEKLGVEVRTGAMVTGMDEEGVNVGDTRIQARTLLWGAGVAASPLARTLGVPLDRAGRVKVESTLNVPGHEDVFVIGDLASMLQDGKPVPGIAPAAMQMGKHVAKNIRRKLEGQPLEPFRYHDKGSFAVIGRGSAIGVLYDKVRLSGRPAWLMWLGIHITFLIGFRNKLAVMFDWAYTYLTKRRDVRLITGLHANRLPRIRATSLPGISEERAEEADLERVRREPEPEPTHIH</sequence>
<keyword evidence="10" id="KW-0472">Membrane</keyword>
<evidence type="ECO:0000256" key="9">
    <source>
        <dbReference type="SAM" id="MobiDB-lite"/>
    </source>
</evidence>
<comment type="similarity">
    <text evidence="1">Belongs to the NADH dehydrogenase family.</text>
</comment>
<dbReference type="Pfam" id="PF07992">
    <property type="entry name" value="Pyr_redox_2"/>
    <property type="match status" value="1"/>
</dbReference>
<keyword evidence="7" id="KW-0520">NAD</keyword>
<comment type="catalytic activity">
    <reaction evidence="8">
        <text>a quinone + NADH + H(+) = a quinol + NAD(+)</text>
        <dbReference type="Rhea" id="RHEA:46160"/>
        <dbReference type="ChEBI" id="CHEBI:15378"/>
        <dbReference type="ChEBI" id="CHEBI:24646"/>
        <dbReference type="ChEBI" id="CHEBI:57540"/>
        <dbReference type="ChEBI" id="CHEBI:57945"/>
        <dbReference type="ChEBI" id="CHEBI:132124"/>
        <dbReference type="EC" id="1.6.5.9"/>
    </reaction>
</comment>
<dbReference type="InterPro" id="IPR036188">
    <property type="entry name" value="FAD/NAD-bd_sf"/>
</dbReference>
<keyword evidence="10" id="KW-1133">Transmembrane helix</keyword>
<feature type="domain" description="FAD/NAD(P)-binding" evidence="11">
    <location>
        <begin position="9"/>
        <end position="323"/>
    </location>
</feature>
<evidence type="ECO:0000256" key="3">
    <source>
        <dbReference type="ARBA" id="ARBA00022630"/>
    </source>
</evidence>
<keyword evidence="10" id="KW-0812">Transmembrane</keyword>
<evidence type="ECO:0000256" key="6">
    <source>
        <dbReference type="ARBA" id="ARBA00023002"/>
    </source>
</evidence>
<evidence type="ECO:0000256" key="4">
    <source>
        <dbReference type="ARBA" id="ARBA00022827"/>
    </source>
</evidence>
<organism evidence="13 14">
    <name type="scientific">Archangium minus</name>
    <dbReference type="NCBI Taxonomy" id="83450"/>
    <lineage>
        <taxon>Bacteria</taxon>
        <taxon>Pseudomonadati</taxon>
        <taxon>Myxococcota</taxon>
        <taxon>Myxococcia</taxon>
        <taxon>Myxococcales</taxon>
        <taxon>Cystobacterineae</taxon>
        <taxon>Archangiaceae</taxon>
        <taxon>Archangium</taxon>
    </lineage>
</organism>
<evidence type="ECO:0000259" key="11">
    <source>
        <dbReference type="Pfam" id="PF07992"/>
    </source>
</evidence>
<dbReference type="InterPro" id="IPR045024">
    <property type="entry name" value="NDH-2"/>
</dbReference>
<feature type="transmembrane region" description="Helical" evidence="10">
    <location>
        <begin position="158"/>
        <end position="180"/>
    </location>
</feature>
<gene>
    <name evidence="13" type="ORF">F0U60_51040</name>
</gene>
<keyword evidence="6" id="KW-0560">Oxidoreductase</keyword>
<evidence type="ECO:0000259" key="12">
    <source>
        <dbReference type="Pfam" id="PF22366"/>
    </source>
</evidence>
<feature type="compositionally biased region" description="Basic and acidic residues" evidence="9">
    <location>
        <begin position="441"/>
        <end position="456"/>
    </location>
</feature>
<dbReference type="InterPro" id="IPR023753">
    <property type="entry name" value="FAD/NAD-binding_dom"/>
</dbReference>
<evidence type="ECO:0000256" key="7">
    <source>
        <dbReference type="ARBA" id="ARBA00023027"/>
    </source>
</evidence>
<dbReference type="PANTHER" id="PTHR43706:SF47">
    <property type="entry name" value="EXTERNAL NADH-UBIQUINONE OXIDOREDUCTASE 1, MITOCHONDRIAL-RELATED"/>
    <property type="match status" value="1"/>
</dbReference>
<keyword evidence="3" id="KW-0285">Flavoprotein</keyword>
<proteinExistence type="inferred from homology"/>
<dbReference type="InterPro" id="IPR054585">
    <property type="entry name" value="NDH2-like_C"/>
</dbReference>
<dbReference type="PRINTS" id="PR00411">
    <property type="entry name" value="PNDRDTASEI"/>
</dbReference>
<feature type="region of interest" description="Disordered" evidence="9">
    <location>
        <begin position="434"/>
        <end position="456"/>
    </location>
</feature>
<evidence type="ECO:0000313" key="13">
    <source>
        <dbReference type="EMBL" id="WNG51554.1"/>
    </source>
</evidence>
<dbReference type="PANTHER" id="PTHR43706">
    <property type="entry name" value="NADH DEHYDROGENASE"/>
    <property type="match status" value="1"/>
</dbReference>
<dbReference type="Gene3D" id="3.50.50.100">
    <property type="match status" value="1"/>
</dbReference>
<evidence type="ECO:0000256" key="10">
    <source>
        <dbReference type="SAM" id="Phobius"/>
    </source>
</evidence>
<feature type="domain" description="External alternative NADH-ubiquinone oxidoreductase-like C-terminal" evidence="12">
    <location>
        <begin position="347"/>
        <end position="406"/>
    </location>
</feature>
<dbReference type="RefSeq" id="WP_395811820.1">
    <property type="nucleotide sequence ID" value="NZ_CP043494.1"/>
</dbReference>
<evidence type="ECO:0000256" key="1">
    <source>
        <dbReference type="ARBA" id="ARBA00005272"/>
    </source>
</evidence>